<dbReference type="PANTHER" id="PTHR39159:SF1">
    <property type="entry name" value="UPF0374 PROTEIN YGAC"/>
    <property type="match status" value="1"/>
</dbReference>
<comment type="caution">
    <text evidence="3">The sequence shown here is derived from an EMBL/GenBank/DDBJ whole genome shotgun (WGS) entry which is preliminary data.</text>
</comment>
<reference evidence="3 4" key="1">
    <citation type="submission" date="2023-05" db="EMBL/GenBank/DDBJ databases">
        <title>A new hyperthermophilic archaea 'Ignisphaera cupida' sp. nov. and description of the family 'Ignisphaeraceae' fam. nov.</title>
        <authorList>
            <person name="Podosokorskaya O.A."/>
            <person name="Elcheninov A.G."/>
            <person name="Klukina A."/>
            <person name="Merkel A.Y."/>
        </authorList>
    </citation>
    <scope>NUCLEOTIDE SEQUENCE [LARGE SCALE GENOMIC DNA]</scope>
    <source>
        <strain evidence="3 4">4213-co</strain>
    </source>
</reference>
<protein>
    <submittedName>
        <fullName evidence="3">DUF402 domain-containing protein</fullName>
    </submittedName>
</protein>
<accession>A0ABD4Z502</accession>
<dbReference type="PANTHER" id="PTHR39159">
    <property type="match status" value="1"/>
</dbReference>
<keyword evidence="1" id="KW-0378">Hydrolase</keyword>
<dbReference type="RefSeq" id="WP_285272995.1">
    <property type="nucleotide sequence ID" value="NZ_JASNVW010000001.1"/>
</dbReference>
<name>A0ABD4Z502_9CREN</name>
<evidence type="ECO:0000256" key="1">
    <source>
        <dbReference type="ARBA" id="ARBA00022801"/>
    </source>
</evidence>
<dbReference type="InterPro" id="IPR050212">
    <property type="entry name" value="Ntdp-like"/>
</dbReference>
<dbReference type="Pfam" id="PF04167">
    <property type="entry name" value="DUF402"/>
    <property type="match status" value="1"/>
</dbReference>
<evidence type="ECO:0000313" key="4">
    <source>
        <dbReference type="Proteomes" id="UP001529235"/>
    </source>
</evidence>
<dbReference type="Gene3D" id="2.40.380.10">
    <property type="entry name" value="FomD-like"/>
    <property type="match status" value="1"/>
</dbReference>
<evidence type="ECO:0000259" key="2">
    <source>
        <dbReference type="Pfam" id="PF04167"/>
    </source>
</evidence>
<dbReference type="AlphaFoldDB" id="A0ABD4Z502"/>
<dbReference type="Proteomes" id="UP001529235">
    <property type="component" value="Unassembled WGS sequence"/>
</dbReference>
<dbReference type="SUPFAM" id="SSF159234">
    <property type="entry name" value="FomD-like"/>
    <property type="match status" value="1"/>
</dbReference>
<keyword evidence="4" id="KW-1185">Reference proteome</keyword>
<dbReference type="InterPro" id="IPR007295">
    <property type="entry name" value="DUF402"/>
</dbReference>
<gene>
    <name evidence="3" type="ORF">QPL79_01385</name>
</gene>
<proteinExistence type="predicted"/>
<organism evidence="3 4">
    <name type="scientific">Ignisphaera cupida</name>
    <dbReference type="NCBI Taxonomy" id="3050454"/>
    <lineage>
        <taxon>Archaea</taxon>
        <taxon>Thermoproteota</taxon>
        <taxon>Thermoprotei</taxon>
        <taxon>Desulfurococcales</taxon>
        <taxon>Desulfurococcaceae</taxon>
        <taxon>Ignisphaera</taxon>
    </lineage>
</organism>
<evidence type="ECO:0000313" key="3">
    <source>
        <dbReference type="EMBL" id="MDK6028018.1"/>
    </source>
</evidence>
<dbReference type="EMBL" id="JASNVW010000001">
    <property type="protein sequence ID" value="MDK6028018.1"/>
    <property type="molecule type" value="Genomic_DNA"/>
</dbReference>
<sequence length="491" mass="55203">MYRYRVRGPYATALAKIIIDAGFELVDLSKNLALRLKMEEKSGVAPHATIKEGDEDPSTLIIVGYPDAVEALLYEIIARIPFTTFIYEELGPYTTISVKIKGFDRMGRCIGETVNGREVILQNIRECIEDAMAIAHIVKPSQKLRNGKAVALPGTAILKDTLVLLDDKGGRVYFSEHIRDFERKSLLNSLATQVTREGFSIRWRSSAKSAPLELIGKDLEIALNDAMKLRNISLKGPPSILYQGETIAFIKLTRASKEYLDIVRNSITPTTPNHHMLRTCRKSLDICVDLLDYATKNVGKGELDRTIKEFILSRSIGREITIMHEKPDYSHIEIGPIKIVDVVNTEMGLTLVGGRIIQRSGVYDGLGVEKRAGDIALTLIPFDEWFIVHSYLDQNGNEKGIYININTPPEYCPLDNVIKYLDLIIDVGIIGNNMKIIDLEMLEKAEKSGLLCEDLVYMANESVKKVVSFVDTIRRVLEVFRPLVKQFQVFQ</sequence>
<dbReference type="GO" id="GO:0016787">
    <property type="term" value="F:hydrolase activity"/>
    <property type="evidence" value="ECO:0007669"/>
    <property type="project" value="UniProtKB-KW"/>
</dbReference>
<feature type="domain" description="DUF402" evidence="2">
    <location>
        <begin position="358"/>
        <end position="468"/>
    </location>
</feature>
<dbReference type="InterPro" id="IPR035930">
    <property type="entry name" value="FomD-like_sf"/>
</dbReference>